<feature type="region of interest" description="Disordered" evidence="1">
    <location>
        <begin position="449"/>
        <end position="473"/>
    </location>
</feature>
<feature type="transmembrane region" description="Helical" evidence="2">
    <location>
        <begin position="201"/>
        <end position="221"/>
    </location>
</feature>
<evidence type="ECO:0000256" key="2">
    <source>
        <dbReference type="SAM" id="Phobius"/>
    </source>
</evidence>
<dbReference type="OrthoDB" id="4582561at2759"/>
<keyword evidence="2" id="KW-0812">Transmembrane</keyword>
<dbReference type="AlphaFoldDB" id="A0A6A6ICT4"/>
<protein>
    <submittedName>
        <fullName evidence="3">Uncharacterized protein</fullName>
    </submittedName>
</protein>
<organism evidence="3 4">
    <name type="scientific">Trematosphaeria pertusa</name>
    <dbReference type="NCBI Taxonomy" id="390896"/>
    <lineage>
        <taxon>Eukaryota</taxon>
        <taxon>Fungi</taxon>
        <taxon>Dikarya</taxon>
        <taxon>Ascomycota</taxon>
        <taxon>Pezizomycotina</taxon>
        <taxon>Dothideomycetes</taxon>
        <taxon>Pleosporomycetidae</taxon>
        <taxon>Pleosporales</taxon>
        <taxon>Massarineae</taxon>
        <taxon>Trematosphaeriaceae</taxon>
        <taxon>Trematosphaeria</taxon>
    </lineage>
</organism>
<feature type="transmembrane region" description="Helical" evidence="2">
    <location>
        <begin position="378"/>
        <end position="397"/>
    </location>
</feature>
<feature type="region of interest" description="Disordered" evidence="1">
    <location>
        <begin position="232"/>
        <end position="261"/>
    </location>
</feature>
<gene>
    <name evidence="3" type="ORF">BU26DRAFT_605586</name>
</gene>
<feature type="compositionally biased region" description="Pro residues" evidence="1">
    <location>
        <begin position="247"/>
        <end position="261"/>
    </location>
</feature>
<feature type="transmembrane region" description="Helical" evidence="2">
    <location>
        <begin position="338"/>
        <end position="358"/>
    </location>
</feature>
<evidence type="ECO:0000313" key="3">
    <source>
        <dbReference type="EMBL" id="KAF2248049.1"/>
    </source>
</evidence>
<feature type="transmembrane region" description="Helical" evidence="2">
    <location>
        <begin position="518"/>
        <end position="538"/>
    </location>
</feature>
<evidence type="ECO:0000256" key="1">
    <source>
        <dbReference type="SAM" id="MobiDB-lite"/>
    </source>
</evidence>
<feature type="transmembrane region" description="Helical" evidence="2">
    <location>
        <begin position="303"/>
        <end position="326"/>
    </location>
</feature>
<dbReference type="Proteomes" id="UP000800094">
    <property type="component" value="Unassembled WGS sequence"/>
</dbReference>
<proteinExistence type="predicted"/>
<reference evidence="3" key="1">
    <citation type="journal article" date="2020" name="Stud. Mycol.">
        <title>101 Dothideomycetes genomes: a test case for predicting lifestyles and emergence of pathogens.</title>
        <authorList>
            <person name="Haridas S."/>
            <person name="Albert R."/>
            <person name="Binder M."/>
            <person name="Bloem J."/>
            <person name="Labutti K."/>
            <person name="Salamov A."/>
            <person name="Andreopoulos B."/>
            <person name="Baker S."/>
            <person name="Barry K."/>
            <person name="Bills G."/>
            <person name="Bluhm B."/>
            <person name="Cannon C."/>
            <person name="Castanera R."/>
            <person name="Culley D."/>
            <person name="Daum C."/>
            <person name="Ezra D."/>
            <person name="Gonzalez J."/>
            <person name="Henrissat B."/>
            <person name="Kuo A."/>
            <person name="Liang C."/>
            <person name="Lipzen A."/>
            <person name="Lutzoni F."/>
            <person name="Magnuson J."/>
            <person name="Mondo S."/>
            <person name="Nolan M."/>
            <person name="Ohm R."/>
            <person name="Pangilinan J."/>
            <person name="Park H.-J."/>
            <person name="Ramirez L."/>
            <person name="Alfaro M."/>
            <person name="Sun H."/>
            <person name="Tritt A."/>
            <person name="Yoshinaga Y."/>
            <person name="Zwiers L.-H."/>
            <person name="Turgeon B."/>
            <person name="Goodwin S."/>
            <person name="Spatafora J."/>
            <person name="Crous P."/>
            <person name="Grigoriev I."/>
        </authorList>
    </citation>
    <scope>NUCLEOTIDE SEQUENCE</scope>
    <source>
        <strain evidence="3">CBS 122368</strain>
    </source>
</reference>
<dbReference type="RefSeq" id="XP_033683053.1">
    <property type="nucleotide sequence ID" value="XM_033835604.1"/>
</dbReference>
<feature type="transmembrane region" description="Helical" evidence="2">
    <location>
        <begin position="417"/>
        <end position="435"/>
    </location>
</feature>
<keyword evidence="4" id="KW-1185">Reference proteome</keyword>
<sequence length="556" mass="61596">MAKSAQGGIFCYDIGNTTKGFDCCFPDNQGAQICSDTFLANTHTTFSCLKDGDCIAACRNVSSIYVSLNQIDPYQGDGQGPIHRYQTCANVPAMAGYLSQENVLEPNISSAIAQHMPVHTSVDDLMNITSGVTECLTATCHNARNDANCSTPCAAVNLLLNYTTPNVTGINECLGELCNGRYNSLPFADADVVGIGVFASYLMQCMFVVVLWLGLSGFEFYNHCRRRRRHAHLASTPERMPEKPKPDQPGQPTPPEAPEAPEPLIHQRTFEAFLVEFHKSQCYFSATIQIASLAYGIFTTDMLITFMLTPLATNGVLPVVFAFVLLFRCGKSTMDATILTTFTWLLASIVYWILYSNIIPINQDIRGDQKRYRAYQQFMYKLSALDACGGFSALAVCPDNFYLGRDDIFAASHNLRVLTPIIWTFSTVCLLATLAGKLTKWRRGRGYQSAQQSEVDAAEEGTSTGRPTGDHHPPFFRSRLGASITYWLVTFCFLAGIGMQMSLLSIGTSLHMMNRMHWSFGQIVAVTIWAPPLLGYLYDELKEILRTRWGVGDIPR</sequence>
<feature type="transmembrane region" description="Helical" evidence="2">
    <location>
        <begin position="484"/>
        <end position="506"/>
    </location>
</feature>
<accession>A0A6A6ICT4</accession>
<dbReference type="GeneID" id="54588934"/>
<evidence type="ECO:0000313" key="4">
    <source>
        <dbReference type="Proteomes" id="UP000800094"/>
    </source>
</evidence>
<dbReference type="EMBL" id="ML987196">
    <property type="protein sequence ID" value="KAF2248049.1"/>
    <property type="molecule type" value="Genomic_DNA"/>
</dbReference>
<keyword evidence="2" id="KW-0472">Membrane</keyword>
<name>A0A6A6ICT4_9PLEO</name>
<keyword evidence="2" id="KW-1133">Transmembrane helix</keyword>